<name>Q9LG13_ARATH</name>
<reference key="1">
    <citation type="journal article" date="2000" name="Nature">
        <title>Sequence and analysis of chromosome 1 of the plant Arabidopsis thaliana.</title>
        <authorList>
            <person name="Theologis A."/>
            <person name="Ecker J.R."/>
            <person name="Palm C.J."/>
            <person name="Federspiel N.A."/>
            <person name="Kaul S."/>
            <person name="White O."/>
            <person name="Alonso J."/>
            <person name="Altafi H."/>
            <person name="Araujo R."/>
            <person name="Bowman C.L."/>
            <person name="Brooks S.Y."/>
            <person name="Buehler E."/>
            <person name="Chan A."/>
            <person name="Chao Q."/>
            <person name="Chen H."/>
            <person name="Cheuk R.F."/>
            <person name="Chin C.W."/>
            <person name="Chung M.K."/>
            <person name="Conn L."/>
            <person name="Conway A.B."/>
            <person name="Conway A.R."/>
            <person name="Creasy T.H."/>
            <person name="Dewar K."/>
            <person name="Dunn P."/>
            <person name="Etgu P."/>
            <person name="Feldblyum T.V."/>
            <person name="Feng J."/>
            <person name="Fong B."/>
            <person name="Fujii C.Y."/>
            <person name="Gill J.E."/>
            <person name="Goldsmith A.D."/>
            <person name="Haas B."/>
            <person name="Hansen N.F."/>
            <person name="Hughes B."/>
            <person name="Huizar L."/>
            <person name="Hunter J.L."/>
            <person name="Jenkins J."/>
            <person name="Johnson-Hopson C."/>
            <person name="Khan S."/>
            <person name="Khaykin E."/>
            <person name="Kim C.J."/>
            <person name="Koo H.L."/>
            <person name="Kremenetskaia I."/>
            <person name="Kurtz D.B."/>
            <person name="Kwan A."/>
            <person name="Lam B."/>
            <person name="Langin-Hooper S."/>
            <person name="Lee A."/>
            <person name="Lee J.M."/>
            <person name="Lenz C.A."/>
            <person name="Li J.H."/>
            <person name="Li Y."/>
            <person name="Lin X."/>
            <person name="Liu S.X."/>
            <person name="Liu Z.A."/>
            <person name="Luros J.S."/>
            <person name="Maiti R."/>
            <person name="Marziali A."/>
            <person name="Militscher J."/>
            <person name="Miranda M."/>
            <person name="Nguyen M."/>
            <person name="Nierman W.C."/>
            <person name="Osborne B.I."/>
            <person name="Pai G."/>
            <person name="Peterson J."/>
            <person name="Pham P.K."/>
            <person name="Rizzo M."/>
            <person name="Rooney T."/>
            <person name="Rowley D."/>
            <person name="Sakano H."/>
            <person name="Salzberg S.L."/>
            <person name="Schwartz J.R."/>
            <person name="Shinn P."/>
            <person name="Southwick A.M."/>
            <person name="Sun H."/>
            <person name="Tallon L.J."/>
            <person name="Tambunga G."/>
            <person name="Toriumi M.J."/>
            <person name="Town C.D."/>
            <person name="Utterback T."/>
            <person name="Van Aken S."/>
            <person name="Vaysberg M."/>
            <person name="Vysotskaia V.S."/>
            <person name="Walker M."/>
            <person name="Wu D."/>
            <person name="Yu G."/>
            <person name="Fraser C.M."/>
            <person name="Venter J.C."/>
            <person name="Davis R.W."/>
        </authorList>
    </citation>
    <scope>NUCLEOTIDE SEQUENCE [LARGE SCALE GENOMIC DNA]</scope>
    <source>
        <strain>cv. Columbia</strain>
    </source>
</reference>
<accession>Q9LG13</accession>
<dbReference type="InterPro" id="IPR025756">
    <property type="entry name" value="Myb_CC_LHEQLE"/>
</dbReference>
<organism evidence="2">
    <name type="scientific">Arabidopsis thaliana</name>
    <name type="common">Mouse-ear cress</name>
    <dbReference type="NCBI Taxonomy" id="3702"/>
    <lineage>
        <taxon>Eukaryota</taxon>
        <taxon>Viridiplantae</taxon>
        <taxon>Streptophyta</taxon>
        <taxon>Embryophyta</taxon>
        <taxon>Tracheophyta</taxon>
        <taxon>Spermatophyta</taxon>
        <taxon>Magnoliopsida</taxon>
        <taxon>eudicotyledons</taxon>
        <taxon>Gunneridae</taxon>
        <taxon>Pentapetalae</taxon>
        <taxon>rosids</taxon>
        <taxon>malvids</taxon>
        <taxon>Brassicales</taxon>
        <taxon>Brassicaceae</taxon>
        <taxon>Camelineae</taxon>
        <taxon>Arabidopsis</taxon>
    </lineage>
</organism>
<evidence type="ECO:0000313" key="2">
    <source>
        <dbReference type="EMBL" id="AAF79322.1"/>
    </source>
</evidence>
<sequence>MELQFLSDELELAITDRAETHRRDKLRLQMEVQKQLHEQLEVKL</sequence>
<reference evidence="2" key="2">
    <citation type="submission" date="2000-05" db="EMBL/GenBank/DDBJ databases">
        <title>Genomic sequence for Arabidopsis thaliana BAC F14J16 from chromosome I.</title>
        <authorList>
            <person name="Shinn P."/>
            <person name="Brooks S."/>
            <person name="Buehler E."/>
            <person name="Chao Q."/>
            <person name="Johnson-Hopson C."/>
            <person name="Khan S."/>
            <person name="Kim C."/>
            <person name="Altafi H."/>
            <person name="Bei Q."/>
            <person name="Chin C."/>
            <person name="Chiou J."/>
            <person name="Choi E."/>
            <person name="Conn L."/>
            <person name="Conway A."/>
            <person name="Gonzales A."/>
            <person name="Hansen N."/>
            <person name="Howing B."/>
            <person name="Koo T."/>
            <person name="Lam B."/>
            <person name="Lee J."/>
            <person name="Lenz C."/>
            <person name="Li J."/>
            <person name="Liu A."/>
            <person name="Liu K."/>
            <person name="Liu S."/>
            <person name="Mukharsky N."/>
            <person name="Nguyen M."/>
            <person name="Palm C."/>
            <person name="Pham P."/>
            <person name="Sakano H."/>
            <person name="Schwartz J."/>
            <person name="Southwick A."/>
            <person name="Thaveri A."/>
            <person name="Toriumi M."/>
            <person name="Vaysberg M."/>
            <person name="Yu G."/>
            <person name="Federspiel N.A."/>
            <person name="Theologis A."/>
            <person name="Ecker J.R."/>
        </authorList>
    </citation>
    <scope>NUCLEOTIDE SEQUENCE</scope>
</reference>
<dbReference type="EMBL" id="AC002304">
    <property type="protein sequence ID" value="AAF79322.1"/>
    <property type="molecule type" value="Genomic_DNA"/>
</dbReference>
<dbReference type="Pfam" id="PF14379">
    <property type="entry name" value="Myb_CC_LHEQLE"/>
    <property type="match status" value="1"/>
</dbReference>
<evidence type="ECO:0000259" key="1">
    <source>
        <dbReference type="Pfam" id="PF14379"/>
    </source>
</evidence>
<feature type="domain" description="MYB-CC type transcription factor LHEQLE-containing" evidence="1">
    <location>
        <begin position="23"/>
        <end position="43"/>
    </location>
</feature>
<reference evidence="2" key="3">
    <citation type="submission" date="2000-06" db="EMBL/GenBank/DDBJ databases">
        <authorList>
            <person name="Cheuk R."/>
            <person name="Shinn P."/>
            <person name="Brooks S."/>
            <person name="Buehler E."/>
            <person name="Chao Q."/>
            <person name="Johnson-Hopson C."/>
            <person name="Khan S."/>
            <person name="Kim C."/>
            <person name="Altafi H."/>
            <person name="Bei B."/>
            <person name="Chin C."/>
            <person name="Chiou J."/>
            <person name="Choi E."/>
            <person name="Conn L."/>
            <person name="Conway A."/>
            <person name="Gonzalez A."/>
            <person name="Hansen N."/>
            <person name="Howing B."/>
            <person name="Koo T."/>
            <person name="Lam B."/>
            <person name="Lee J."/>
            <person name="Lenz C."/>
            <person name="Li J."/>
            <person name="Liu A."/>
            <person name="Liu J."/>
            <person name="Liu S."/>
            <person name="Mukharsky N."/>
            <person name="Nguyen M."/>
            <person name="Palm C."/>
            <person name="Pham P."/>
            <person name="Sakano H."/>
            <person name="Schwartz J."/>
            <person name="Southwick A."/>
            <person name="Thaveri A."/>
            <person name="Toriumi M."/>
            <person name="Vaysberg M."/>
            <person name="Yu G."/>
            <person name="Davis R."/>
            <person name="Federspiel N."/>
            <person name="Theologis A."/>
            <person name="Ecker J."/>
        </authorList>
    </citation>
    <scope>NUCLEOTIDE SEQUENCE</scope>
</reference>
<protein>
    <submittedName>
        <fullName evidence="2">F14J16.25</fullName>
    </submittedName>
</protein>
<dbReference type="AlphaFoldDB" id="Q9LG13"/>
<proteinExistence type="predicted"/>